<keyword evidence="1" id="KW-0175">Coiled coil</keyword>
<evidence type="ECO:0000313" key="3">
    <source>
        <dbReference type="Proteomes" id="UP001151760"/>
    </source>
</evidence>
<dbReference type="Proteomes" id="UP001151760">
    <property type="component" value="Unassembled WGS sequence"/>
</dbReference>
<keyword evidence="3" id="KW-1185">Reference proteome</keyword>
<organism evidence="2 3">
    <name type="scientific">Tanacetum coccineum</name>
    <dbReference type="NCBI Taxonomy" id="301880"/>
    <lineage>
        <taxon>Eukaryota</taxon>
        <taxon>Viridiplantae</taxon>
        <taxon>Streptophyta</taxon>
        <taxon>Embryophyta</taxon>
        <taxon>Tracheophyta</taxon>
        <taxon>Spermatophyta</taxon>
        <taxon>Magnoliopsida</taxon>
        <taxon>eudicotyledons</taxon>
        <taxon>Gunneridae</taxon>
        <taxon>Pentapetalae</taxon>
        <taxon>asterids</taxon>
        <taxon>campanulids</taxon>
        <taxon>Asterales</taxon>
        <taxon>Asteraceae</taxon>
        <taxon>Asteroideae</taxon>
        <taxon>Anthemideae</taxon>
        <taxon>Anthemidinae</taxon>
        <taxon>Tanacetum</taxon>
    </lineage>
</organism>
<reference evidence="2" key="1">
    <citation type="journal article" date="2022" name="Int. J. Mol. Sci.">
        <title>Draft Genome of Tanacetum Coccineum: Genomic Comparison of Closely Related Tanacetum-Family Plants.</title>
        <authorList>
            <person name="Yamashiro T."/>
            <person name="Shiraishi A."/>
            <person name="Nakayama K."/>
            <person name="Satake H."/>
        </authorList>
    </citation>
    <scope>NUCLEOTIDE SEQUENCE</scope>
</reference>
<reference evidence="2" key="2">
    <citation type="submission" date="2022-01" db="EMBL/GenBank/DDBJ databases">
        <authorList>
            <person name="Yamashiro T."/>
            <person name="Shiraishi A."/>
            <person name="Satake H."/>
            <person name="Nakayama K."/>
        </authorList>
    </citation>
    <scope>NUCLEOTIDE SEQUENCE</scope>
</reference>
<protein>
    <submittedName>
        <fullName evidence="2">Uncharacterized protein</fullName>
    </submittedName>
</protein>
<dbReference type="EMBL" id="BQNB010009081">
    <property type="protein sequence ID" value="GJS58484.1"/>
    <property type="molecule type" value="Genomic_DNA"/>
</dbReference>
<name>A0ABQ4WZW7_9ASTR</name>
<gene>
    <name evidence="2" type="ORF">Tco_0653268</name>
</gene>
<feature type="coiled-coil region" evidence="1">
    <location>
        <begin position="138"/>
        <end position="169"/>
    </location>
</feature>
<evidence type="ECO:0000313" key="2">
    <source>
        <dbReference type="EMBL" id="GJS58484.1"/>
    </source>
</evidence>
<evidence type="ECO:0000256" key="1">
    <source>
        <dbReference type="SAM" id="Coils"/>
    </source>
</evidence>
<comment type="caution">
    <text evidence="2">The sequence shown here is derived from an EMBL/GenBank/DDBJ whole genome shotgun (WGS) entry which is preliminary data.</text>
</comment>
<sequence>MLLCKQAEKGVQLQAEQSDWLADTDEEIDEQELEAHYSYMAKIQEVPNADLGTDSEPLEQVQYDTGYNVFANEIQHSEQSESISNTCVVETVDSNVIPDSPDMCDNDIQNDQNVVECDDERVALANLIANLKLDVDENKKIQKQLKKANASLTQELKECKSTLAETSRTLGESNSIRDSCLVALQNKQTEFERYKAFNDRTVDYDKLERKLNETLGLLAQKEIDIKEGLNVKAYEISVVKEKHDELVKQSLLTKSHYESLIKEKTKVIMDLKLKEEKDIDKIISMENQLKFLNEIVYKRSKSIQTIHMLAPKLPTFNGRPTFANPMYLKKAQYEKQCLYEIPHDQSDPANRLIPEREEILTLEEES</sequence>
<accession>A0ABQ4WZW7</accession>
<proteinExistence type="predicted"/>